<gene>
    <name evidence="3" type="ORF">K444DRAFT_626406</name>
</gene>
<evidence type="ECO:0000313" key="3">
    <source>
        <dbReference type="EMBL" id="PMD63920.1"/>
    </source>
</evidence>
<dbReference type="RefSeq" id="XP_024740824.1">
    <property type="nucleotide sequence ID" value="XM_024882643.1"/>
</dbReference>
<dbReference type="PANTHER" id="PTHR35391:SF5">
    <property type="entry name" value="DUF6590 DOMAIN-CONTAINING PROTEIN"/>
    <property type="match status" value="1"/>
</dbReference>
<feature type="compositionally biased region" description="Basic and acidic residues" evidence="1">
    <location>
        <begin position="80"/>
        <end position="98"/>
    </location>
</feature>
<feature type="compositionally biased region" description="Polar residues" evidence="1">
    <location>
        <begin position="195"/>
        <end position="267"/>
    </location>
</feature>
<feature type="region of interest" description="Disordered" evidence="1">
    <location>
        <begin position="1"/>
        <end position="25"/>
    </location>
</feature>
<dbReference type="GeneID" id="36590720"/>
<dbReference type="InterPro" id="IPR046497">
    <property type="entry name" value="DUF6590"/>
</dbReference>
<accession>A0A2J6TLM1</accession>
<feature type="compositionally biased region" description="Basic and acidic residues" evidence="1">
    <location>
        <begin position="9"/>
        <end position="24"/>
    </location>
</feature>
<reference evidence="3 4" key="1">
    <citation type="submission" date="2016-04" db="EMBL/GenBank/DDBJ databases">
        <title>A degradative enzymes factory behind the ericoid mycorrhizal symbiosis.</title>
        <authorList>
            <consortium name="DOE Joint Genome Institute"/>
            <person name="Martino E."/>
            <person name="Morin E."/>
            <person name="Grelet G."/>
            <person name="Kuo A."/>
            <person name="Kohler A."/>
            <person name="Daghino S."/>
            <person name="Barry K."/>
            <person name="Choi C."/>
            <person name="Cichocki N."/>
            <person name="Clum A."/>
            <person name="Copeland A."/>
            <person name="Hainaut M."/>
            <person name="Haridas S."/>
            <person name="Labutti K."/>
            <person name="Lindquist E."/>
            <person name="Lipzen A."/>
            <person name="Khouja H.-R."/>
            <person name="Murat C."/>
            <person name="Ohm R."/>
            <person name="Olson A."/>
            <person name="Spatafora J."/>
            <person name="Veneault-Fourrey C."/>
            <person name="Henrissat B."/>
            <person name="Grigoriev I."/>
            <person name="Martin F."/>
            <person name="Perotto S."/>
        </authorList>
    </citation>
    <scope>NUCLEOTIDE SEQUENCE [LARGE SCALE GENOMIC DNA]</scope>
    <source>
        <strain evidence="3 4">E</strain>
    </source>
</reference>
<feature type="region of interest" description="Disordered" evidence="1">
    <location>
        <begin position="517"/>
        <end position="561"/>
    </location>
</feature>
<organism evidence="3 4">
    <name type="scientific">Hyaloscypha bicolor E</name>
    <dbReference type="NCBI Taxonomy" id="1095630"/>
    <lineage>
        <taxon>Eukaryota</taxon>
        <taxon>Fungi</taxon>
        <taxon>Dikarya</taxon>
        <taxon>Ascomycota</taxon>
        <taxon>Pezizomycotina</taxon>
        <taxon>Leotiomycetes</taxon>
        <taxon>Helotiales</taxon>
        <taxon>Hyaloscyphaceae</taxon>
        <taxon>Hyaloscypha</taxon>
        <taxon>Hyaloscypha bicolor</taxon>
    </lineage>
</organism>
<dbReference type="Proteomes" id="UP000235371">
    <property type="component" value="Unassembled WGS sequence"/>
</dbReference>
<evidence type="ECO:0000259" key="2">
    <source>
        <dbReference type="Pfam" id="PF20233"/>
    </source>
</evidence>
<evidence type="ECO:0000256" key="1">
    <source>
        <dbReference type="SAM" id="MobiDB-lite"/>
    </source>
</evidence>
<dbReference type="InParanoid" id="A0A2J6TLM1"/>
<sequence>MSSRRKQSSRRESSRESSRDDHYPTRWSNWEWSKEYSRDARYREVSEGKWEWEYAELPSTEPQGHFGQEVEPTPWTPRGVDPHGTLDRIEEQSPHDEEQQADPSENYCIDSGVSGITQGMASATIDPPYQESYYGRDEKRSGKSSAHSDGRYSHDRRTKDKRGETGRDHQSYASEDYADSHATGSAPDHYVDYGDSQSQRVPIQQFQFPTSQAEPAQSYDSGYQTPQPASAQGYSPYGQQYQAPHTTQTPIYGSQSSSYRPQTQERNVYTKDPNRKHDELDSRFTVHRSSEFEFGKVFKVLWSEPMGAGGTEITSPVKYGEKAFHKIRRFLVAQPKKGHSICIPILTYGQQGVLKKGVHSEDHAVVFSSRKAGPYLLELEKGLMANKPIRIDLKDQSQKLDPLSRLNYAKIYTVEHNVKVLFIGRVAKNYEQEVIRAFNDAHPPLGPSQHKYRPDTPERATSYAQQIDPDYPNAMPIPAGSVSTAWNASSTQQYESYPAATGAQQYGSSYSAATMYSPPANQPYGISYNSNPQMPPPGQQDSSSGRRYHDQDYEEDIYGPN</sequence>
<dbReference type="AlphaFoldDB" id="A0A2J6TLM1"/>
<evidence type="ECO:0000313" key="4">
    <source>
        <dbReference type="Proteomes" id="UP000235371"/>
    </source>
</evidence>
<feature type="region of interest" description="Disordered" evidence="1">
    <location>
        <begin position="56"/>
        <end position="276"/>
    </location>
</feature>
<dbReference type="OrthoDB" id="3559580at2759"/>
<dbReference type="PANTHER" id="PTHR35391">
    <property type="entry name" value="C2H2-TYPE DOMAIN-CONTAINING PROTEIN-RELATED"/>
    <property type="match status" value="1"/>
</dbReference>
<feature type="compositionally biased region" description="Acidic residues" evidence="1">
    <location>
        <begin position="552"/>
        <end position="561"/>
    </location>
</feature>
<feature type="domain" description="DUF6590" evidence="2">
    <location>
        <begin position="290"/>
        <end position="434"/>
    </location>
</feature>
<protein>
    <recommendedName>
        <fullName evidence="2">DUF6590 domain-containing protein</fullName>
    </recommendedName>
</protein>
<dbReference type="Pfam" id="PF20233">
    <property type="entry name" value="DUF6590"/>
    <property type="match status" value="1"/>
</dbReference>
<proteinExistence type="predicted"/>
<name>A0A2J6TLM1_9HELO</name>
<feature type="compositionally biased region" description="Basic and acidic residues" evidence="1">
    <location>
        <begin position="134"/>
        <end position="170"/>
    </location>
</feature>
<dbReference type="EMBL" id="KZ613777">
    <property type="protein sequence ID" value="PMD63920.1"/>
    <property type="molecule type" value="Genomic_DNA"/>
</dbReference>
<keyword evidence="4" id="KW-1185">Reference proteome</keyword>
<feature type="region of interest" description="Disordered" evidence="1">
    <location>
        <begin position="441"/>
        <end position="461"/>
    </location>
</feature>